<evidence type="ECO:0000313" key="3">
    <source>
        <dbReference type="Proteomes" id="UP000006352"/>
    </source>
</evidence>
<accession>J4GSZ8</accession>
<evidence type="ECO:0000256" key="1">
    <source>
        <dbReference type="SAM" id="MobiDB-lite"/>
    </source>
</evidence>
<name>J4GSZ8_9APHY</name>
<sequence>MDGNGKLKEEEEEEEKEKEKEKEREARRLGQTDLEAPMLQMCSALFSSRQVCSEISFRVGIFSQVHFLRSGLARNLAFCLRWAASHSSSSPKETRDVGNAHDACDSATAQHEANNTRSCHMFHGPWGHQLMSTRDDDFFPPSDSGPEAVRAGRDGMDKERYGISTVHVRKWLSPDAPPPPCGVV</sequence>
<dbReference type="GeneID" id="24099301"/>
<dbReference type="EMBL" id="HE797155">
    <property type="protein sequence ID" value="CCM04390.1"/>
    <property type="molecule type" value="Genomic_DNA"/>
</dbReference>
<dbReference type="HOGENOM" id="CLU_1468187_0_0_1"/>
<keyword evidence="3" id="KW-1185">Reference proteome</keyword>
<proteinExistence type="predicted"/>
<dbReference type="Proteomes" id="UP000006352">
    <property type="component" value="Unassembled WGS sequence"/>
</dbReference>
<dbReference type="InParanoid" id="J4GSZ8"/>
<feature type="region of interest" description="Disordered" evidence="1">
    <location>
        <begin position="139"/>
        <end position="158"/>
    </location>
</feature>
<organism evidence="2 3">
    <name type="scientific">Fibroporia radiculosa</name>
    <dbReference type="NCBI Taxonomy" id="599839"/>
    <lineage>
        <taxon>Eukaryota</taxon>
        <taxon>Fungi</taxon>
        <taxon>Dikarya</taxon>
        <taxon>Basidiomycota</taxon>
        <taxon>Agaricomycotina</taxon>
        <taxon>Agaricomycetes</taxon>
        <taxon>Polyporales</taxon>
        <taxon>Fibroporiaceae</taxon>
        <taxon>Fibroporia</taxon>
    </lineage>
</organism>
<evidence type="ECO:0000313" key="2">
    <source>
        <dbReference type="EMBL" id="CCM04390.1"/>
    </source>
</evidence>
<reference evidence="2 3" key="1">
    <citation type="journal article" date="2012" name="Appl. Environ. Microbiol.">
        <title>Short-read sequencing for genomic analysis of the brown rot fungus Fibroporia radiculosa.</title>
        <authorList>
            <person name="Tang J.D."/>
            <person name="Perkins A.D."/>
            <person name="Sonstegard T.S."/>
            <person name="Schroeder S.G."/>
            <person name="Burgess S.C."/>
            <person name="Diehl S.V."/>
        </authorList>
    </citation>
    <scope>NUCLEOTIDE SEQUENCE [LARGE SCALE GENOMIC DNA]</scope>
    <source>
        <strain evidence="2 3">TFFH 294</strain>
    </source>
</reference>
<protein>
    <submittedName>
        <fullName evidence="2">Uncharacterized protein</fullName>
    </submittedName>
</protein>
<dbReference type="RefSeq" id="XP_012183673.1">
    <property type="nucleotide sequence ID" value="XM_012328283.1"/>
</dbReference>
<gene>
    <name evidence="2" type="ORF">FIBRA_06566</name>
</gene>
<feature type="region of interest" description="Disordered" evidence="1">
    <location>
        <begin position="1"/>
        <end position="32"/>
    </location>
</feature>
<dbReference type="AlphaFoldDB" id="J4GSZ8"/>
<feature type="compositionally biased region" description="Basic and acidic residues" evidence="1">
    <location>
        <begin position="17"/>
        <end position="30"/>
    </location>
</feature>